<dbReference type="Proteomes" id="UP001054945">
    <property type="component" value="Unassembled WGS sequence"/>
</dbReference>
<comment type="caution">
    <text evidence="1">The sequence shown here is derived from an EMBL/GenBank/DDBJ whole genome shotgun (WGS) entry which is preliminary data.</text>
</comment>
<sequence>MNSSPSISYGPFSRTIRETSINIFLIQSQEKISCQHQRQGPNNPEQVKIQNTKDMERENHNLLYIETSRNVAYITHDKHY</sequence>
<gene>
    <name evidence="1" type="ORF">CEXT_714301</name>
</gene>
<keyword evidence="2" id="KW-1185">Reference proteome</keyword>
<evidence type="ECO:0000313" key="1">
    <source>
        <dbReference type="EMBL" id="GIY73610.1"/>
    </source>
</evidence>
<dbReference type="EMBL" id="BPLR01015106">
    <property type="protein sequence ID" value="GIY73610.1"/>
    <property type="molecule type" value="Genomic_DNA"/>
</dbReference>
<accession>A0AAV4VUS4</accession>
<evidence type="ECO:0000313" key="2">
    <source>
        <dbReference type="Proteomes" id="UP001054945"/>
    </source>
</evidence>
<dbReference type="AlphaFoldDB" id="A0AAV4VUS4"/>
<protein>
    <submittedName>
        <fullName evidence="1">Uncharacterized protein</fullName>
    </submittedName>
</protein>
<reference evidence="1 2" key="1">
    <citation type="submission" date="2021-06" db="EMBL/GenBank/DDBJ databases">
        <title>Caerostris extrusa draft genome.</title>
        <authorList>
            <person name="Kono N."/>
            <person name="Arakawa K."/>
        </authorList>
    </citation>
    <scope>NUCLEOTIDE SEQUENCE [LARGE SCALE GENOMIC DNA]</scope>
</reference>
<proteinExistence type="predicted"/>
<organism evidence="1 2">
    <name type="scientific">Caerostris extrusa</name>
    <name type="common">Bark spider</name>
    <name type="synonym">Caerostris bankana</name>
    <dbReference type="NCBI Taxonomy" id="172846"/>
    <lineage>
        <taxon>Eukaryota</taxon>
        <taxon>Metazoa</taxon>
        <taxon>Ecdysozoa</taxon>
        <taxon>Arthropoda</taxon>
        <taxon>Chelicerata</taxon>
        <taxon>Arachnida</taxon>
        <taxon>Araneae</taxon>
        <taxon>Araneomorphae</taxon>
        <taxon>Entelegynae</taxon>
        <taxon>Araneoidea</taxon>
        <taxon>Araneidae</taxon>
        <taxon>Caerostris</taxon>
    </lineage>
</organism>
<name>A0AAV4VUS4_CAEEX</name>